<comment type="subcellular location">
    <subcellularLocation>
        <location evidence="2">Vacuole membrane</location>
        <topology evidence="2">Multi-pass membrane protein</topology>
    </subcellularLocation>
</comment>
<dbReference type="SUPFAM" id="SSF161111">
    <property type="entry name" value="Cation efflux protein transmembrane domain-like"/>
    <property type="match status" value="1"/>
</dbReference>
<proteinExistence type="inferred from homology"/>
<protein>
    <submittedName>
        <fullName evidence="11">Uncharacterized protein</fullName>
    </submittedName>
</protein>
<dbReference type="OrthoDB" id="27226at2759"/>
<keyword evidence="7" id="KW-1133">Transmembrane helix</keyword>
<evidence type="ECO:0000256" key="6">
    <source>
        <dbReference type="ARBA" id="ARBA00022692"/>
    </source>
</evidence>
<keyword evidence="8" id="KW-0472">Membrane</keyword>
<dbReference type="InterPro" id="IPR002524">
    <property type="entry name" value="Cation_efflux"/>
</dbReference>
<organism evidence="11 12">
    <name type="scientific">Vanilla planifolia</name>
    <name type="common">Vanilla</name>
    <dbReference type="NCBI Taxonomy" id="51239"/>
    <lineage>
        <taxon>Eukaryota</taxon>
        <taxon>Viridiplantae</taxon>
        <taxon>Streptophyta</taxon>
        <taxon>Embryophyta</taxon>
        <taxon>Tracheophyta</taxon>
        <taxon>Spermatophyta</taxon>
        <taxon>Magnoliopsida</taxon>
        <taxon>Liliopsida</taxon>
        <taxon>Asparagales</taxon>
        <taxon>Orchidaceae</taxon>
        <taxon>Vanilloideae</taxon>
        <taxon>Vanilleae</taxon>
        <taxon>Vanilla</taxon>
    </lineage>
</organism>
<comment type="caution">
    <text evidence="11">The sequence shown here is derived from an EMBL/GenBank/DDBJ whole genome shotgun (WGS) entry which is preliminary data.</text>
</comment>
<evidence type="ECO:0000256" key="2">
    <source>
        <dbReference type="ARBA" id="ARBA00004128"/>
    </source>
</evidence>
<dbReference type="Gene3D" id="3.30.70.1350">
    <property type="entry name" value="Cation efflux protein, cytoplasmic domain"/>
    <property type="match status" value="1"/>
</dbReference>
<dbReference type="PANTHER" id="PTHR43840">
    <property type="entry name" value="MITOCHONDRIAL METAL TRANSPORTER 1-RELATED"/>
    <property type="match status" value="1"/>
</dbReference>
<evidence type="ECO:0000256" key="3">
    <source>
        <dbReference type="ARBA" id="ARBA00008873"/>
    </source>
</evidence>
<dbReference type="Gene3D" id="1.20.1510.10">
    <property type="entry name" value="Cation efflux protein transmembrane domain"/>
    <property type="match status" value="1"/>
</dbReference>
<dbReference type="InterPro" id="IPR036837">
    <property type="entry name" value="Cation_efflux_CTD_sf"/>
</dbReference>
<dbReference type="NCBIfam" id="TIGR01297">
    <property type="entry name" value="CDF"/>
    <property type="match status" value="1"/>
</dbReference>
<accession>A0A835V0K0</accession>
<evidence type="ECO:0000256" key="8">
    <source>
        <dbReference type="ARBA" id="ARBA00023136"/>
    </source>
</evidence>
<comment type="similarity">
    <text evidence="3">Belongs to the cation diffusion facilitator (CDF) transporter (TC 2.A.4) family. SLC30A subfamily.</text>
</comment>
<keyword evidence="4" id="KW-0813">Transport</keyword>
<comment type="function">
    <text evidence="1">Involved in sequestration of excess metal in the cytoplasm into vacuoles to maintain metal homeostasis.</text>
</comment>
<feature type="domain" description="Cation efflux protein transmembrane" evidence="9">
    <location>
        <begin position="82"/>
        <end position="299"/>
    </location>
</feature>
<dbReference type="InterPro" id="IPR058533">
    <property type="entry name" value="Cation_efflux_TM"/>
</dbReference>
<dbReference type="EMBL" id="JADCNL010000005">
    <property type="protein sequence ID" value="KAG0480982.1"/>
    <property type="molecule type" value="Genomic_DNA"/>
</dbReference>
<evidence type="ECO:0000256" key="1">
    <source>
        <dbReference type="ARBA" id="ARBA00003168"/>
    </source>
</evidence>
<evidence type="ECO:0000259" key="10">
    <source>
        <dbReference type="Pfam" id="PF16916"/>
    </source>
</evidence>
<dbReference type="AlphaFoldDB" id="A0A835V0K0"/>
<dbReference type="InterPro" id="IPR027470">
    <property type="entry name" value="Cation_efflux_CTD"/>
</dbReference>
<dbReference type="GO" id="GO:0008324">
    <property type="term" value="F:monoatomic cation transmembrane transporter activity"/>
    <property type="evidence" value="ECO:0007669"/>
    <property type="project" value="InterPro"/>
</dbReference>
<dbReference type="Proteomes" id="UP000636800">
    <property type="component" value="Chromosome 5"/>
</dbReference>
<keyword evidence="6" id="KW-0812">Transmembrane</keyword>
<dbReference type="SUPFAM" id="SSF160240">
    <property type="entry name" value="Cation efflux protein cytoplasmic domain-like"/>
    <property type="match status" value="1"/>
</dbReference>
<dbReference type="FunFam" id="1.20.1510.10:FF:000023">
    <property type="entry name" value="Metal tolerance protein C1"/>
    <property type="match status" value="1"/>
</dbReference>
<evidence type="ECO:0000313" key="12">
    <source>
        <dbReference type="Proteomes" id="UP000636800"/>
    </source>
</evidence>
<evidence type="ECO:0000256" key="4">
    <source>
        <dbReference type="ARBA" id="ARBA00022448"/>
    </source>
</evidence>
<keyword evidence="12" id="KW-1185">Reference proteome</keyword>
<evidence type="ECO:0000256" key="5">
    <source>
        <dbReference type="ARBA" id="ARBA00022554"/>
    </source>
</evidence>
<reference evidence="11 12" key="1">
    <citation type="journal article" date="2020" name="Nat. Food">
        <title>A phased Vanilla planifolia genome enables genetic improvement of flavour and production.</title>
        <authorList>
            <person name="Hasing T."/>
            <person name="Tang H."/>
            <person name="Brym M."/>
            <person name="Khazi F."/>
            <person name="Huang T."/>
            <person name="Chambers A.H."/>
        </authorList>
    </citation>
    <scope>NUCLEOTIDE SEQUENCE [LARGE SCALE GENOMIC DNA]</scope>
    <source>
        <tissue evidence="11">Leaf</tissue>
    </source>
</reference>
<evidence type="ECO:0000259" key="9">
    <source>
        <dbReference type="Pfam" id="PF01545"/>
    </source>
</evidence>
<gene>
    <name evidence="11" type="ORF">HPP92_011840</name>
</gene>
<dbReference type="InterPro" id="IPR050291">
    <property type="entry name" value="CDF_Transporter"/>
</dbReference>
<keyword evidence="5" id="KW-0926">Vacuole</keyword>
<evidence type="ECO:0000256" key="7">
    <source>
        <dbReference type="ARBA" id="ARBA00022989"/>
    </source>
</evidence>
<dbReference type="Pfam" id="PF16916">
    <property type="entry name" value="ZT_dimer"/>
    <property type="match status" value="1"/>
</dbReference>
<feature type="domain" description="Cation efflux protein cytoplasmic" evidence="10">
    <location>
        <begin position="307"/>
        <end position="344"/>
    </location>
</feature>
<dbReference type="InterPro" id="IPR027469">
    <property type="entry name" value="Cation_efflux_TMD_sf"/>
</dbReference>
<dbReference type="PANTHER" id="PTHR43840:SF15">
    <property type="entry name" value="MITOCHONDRIAL METAL TRANSPORTER 1-RELATED"/>
    <property type="match status" value="1"/>
</dbReference>
<sequence length="359" mass="38908">MGLRSLRLAVLRHVYFVGQSEFLPQQNRNLSAVARHTAVICLTEHQSHSVIFRRWHGGHSHEDHHQHLREEGGSAEGIFRLGLAADVALSIGKAFTGYVCGSTAIIADAAHSATDVVLSGVALWSYRAANAPKDEEHPYGHGKFESLGALGISAMLVGTAGGIGWHAFEILQGLLASTPDIVNHTLEHHHNHNQYHGGHHGFDLDHPVLALSMTILSISVKEGLYWITRRAGEKEGSGLMKANAWHHRADAISSIVALIGIGGSLLGIPFVDPLAGLVVSGMIMKAGIEAGYQSVMELVDAGAPSSILMPIRETITQVEGIMGCHRLRGRKAGSFLYLDVHIEILLFHAVPLRWTRERI</sequence>
<dbReference type="Pfam" id="PF01545">
    <property type="entry name" value="Cation_efflux"/>
    <property type="match status" value="1"/>
</dbReference>
<name>A0A835V0K0_VANPL</name>
<dbReference type="GO" id="GO:0005774">
    <property type="term" value="C:vacuolar membrane"/>
    <property type="evidence" value="ECO:0007669"/>
    <property type="project" value="UniProtKB-SubCell"/>
</dbReference>
<evidence type="ECO:0000313" key="11">
    <source>
        <dbReference type="EMBL" id="KAG0480982.1"/>
    </source>
</evidence>